<dbReference type="AlphaFoldDB" id="F7NQ20"/>
<dbReference type="Proteomes" id="UP000003240">
    <property type="component" value="Unassembled WGS sequence"/>
</dbReference>
<evidence type="ECO:0000256" key="3">
    <source>
        <dbReference type="ARBA" id="ARBA00022448"/>
    </source>
</evidence>
<sequence length="188" mass="19550">MAPAATDMAGLTGKQFEQFGITYGQAVTVSMFTLAVTVLGSVLLRGFLAAIPVLIGVVSGYILSLWMGIVDLSAVAAAPWFEVPTLYAPVFNLNAILMIMPAMLVLLAEHIGHLVVTGNVVERNLLKDPGLDRSLLGDGISNVLSGFAGATPNTTYGENIGVMAITKVFSVWVIGGAAVIAIVISFIG</sequence>
<protein>
    <submittedName>
        <fullName evidence="8">Uracil transporter</fullName>
    </submittedName>
</protein>
<evidence type="ECO:0000256" key="1">
    <source>
        <dbReference type="ARBA" id="ARBA00004141"/>
    </source>
</evidence>
<evidence type="ECO:0000313" key="8">
    <source>
        <dbReference type="EMBL" id="EGO61862.1"/>
    </source>
</evidence>
<dbReference type="eggNOG" id="COG2233">
    <property type="taxonomic scope" value="Bacteria"/>
</dbReference>
<keyword evidence="4 7" id="KW-0812">Transmembrane</keyword>
<gene>
    <name evidence="8" type="ORF">ALO_21099</name>
</gene>
<dbReference type="PANTHER" id="PTHR42810">
    <property type="entry name" value="PURINE PERMEASE C1399.01C-RELATED"/>
    <property type="match status" value="1"/>
</dbReference>
<feature type="transmembrane region" description="Helical" evidence="7">
    <location>
        <begin position="47"/>
        <end position="66"/>
    </location>
</feature>
<dbReference type="GO" id="GO:0005886">
    <property type="term" value="C:plasma membrane"/>
    <property type="evidence" value="ECO:0007669"/>
    <property type="project" value="TreeGrafter"/>
</dbReference>
<comment type="caution">
    <text evidence="8">The sequence shown here is derived from an EMBL/GenBank/DDBJ whole genome shotgun (WGS) entry which is preliminary data.</text>
</comment>
<feature type="non-terminal residue" evidence="8">
    <location>
        <position position="188"/>
    </location>
</feature>
<organism evidence="8 9">
    <name type="scientific">Acetonema longum DSM 6540</name>
    <dbReference type="NCBI Taxonomy" id="1009370"/>
    <lineage>
        <taxon>Bacteria</taxon>
        <taxon>Bacillati</taxon>
        <taxon>Bacillota</taxon>
        <taxon>Negativicutes</taxon>
        <taxon>Acetonemataceae</taxon>
        <taxon>Acetonema</taxon>
    </lineage>
</organism>
<dbReference type="STRING" id="1009370.ALO_21099"/>
<comment type="similarity">
    <text evidence="2">Belongs to the nucleobase:cation symporter-2 (NCS2) (TC 2.A.40) family.</text>
</comment>
<feature type="transmembrane region" description="Helical" evidence="7">
    <location>
        <begin position="168"/>
        <end position="187"/>
    </location>
</feature>
<proteinExistence type="inferred from homology"/>
<evidence type="ECO:0000256" key="4">
    <source>
        <dbReference type="ARBA" id="ARBA00022692"/>
    </source>
</evidence>
<dbReference type="GO" id="GO:0042907">
    <property type="term" value="F:xanthine transmembrane transporter activity"/>
    <property type="evidence" value="ECO:0007669"/>
    <property type="project" value="TreeGrafter"/>
</dbReference>
<name>F7NQ20_9FIRM</name>
<evidence type="ECO:0000313" key="9">
    <source>
        <dbReference type="Proteomes" id="UP000003240"/>
    </source>
</evidence>
<dbReference type="Pfam" id="PF00860">
    <property type="entry name" value="Xan_ur_permease"/>
    <property type="match status" value="1"/>
</dbReference>
<evidence type="ECO:0000256" key="6">
    <source>
        <dbReference type="ARBA" id="ARBA00023136"/>
    </source>
</evidence>
<keyword evidence="9" id="KW-1185">Reference proteome</keyword>
<accession>F7NQ20</accession>
<feature type="transmembrane region" description="Helical" evidence="7">
    <location>
        <begin position="20"/>
        <end position="40"/>
    </location>
</feature>
<keyword evidence="3" id="KW-0813">Transport</keyword>
<keyword evidence="6 7" id="KW-0472">Membrane</keyword>
<dbReference type="InterPro" id="IPR006043">
    <property type="entry name" value="NCS2"/>
</dbReference>
<evidence type="ECO:0000256" key="2">
    <source>
        <dbReference type="ARBA" id="ARBA00008821"/>
    </source>
</evidence>
<dbReference type="PANTHER" id="PTHR42810:SF4">
    <property type="entry name" value="URIC ACID TRANSPORTER UACT"/>
    <property type="match status" value="1"/>
</dbReference>
<feature type="transmembrane region" description="Helical" evidence="7">
    <location>
        <begin position="86"/>
        <end position="107"/>
    </location>
</feature>
<dbReference type="EMBL" id="AFGF01000277">
    <property type="protein sequence ID" value="EGO61862.1"/>
    <property type="molecule type" value="Genomic_DNA"/>
</dbReference>
<evidence type="ECO:0000256" key="7">
    <source>
        <dbReference type="SAM" id="Phobius"/>
    </source>
</evidence>
<keyword evidence="5 7" id="KW-1133">Transmembrane helix</keyword>
<evidence type="ECO:0000256" key="5">
    <source>
        <dbReference type="ARBA" id="ARBA00022989"/>
    </source>
</evidence>
<comment type="subcellular location">
    <subcellularLocation>
        <location evidence="1">Membrane</location>
        <topology evidence="1">Multi-pass membrane protein</topology>
    </subcellularLocation>
</comment>
<reference evidence="8 9" key="1">
    <citation type="journal article" date="2011" name="EMBO J.">
        <title>Structural diversity of bacterial flagellar motors.</title>
        <authorList>
            <person name="Chen S."/>
            <person name="Beeby M."/>
            <person name="Murphy G.E."/>
            <person name="Leadbetter J.R."/>
            <person name="Hendrixson D.R."/>
            <person name="Briegel A."/>
            <person name="Li Z."/>
            <person name="Shi J."/>
            <person name="Tocheva E.I."/>
            <person name="Muller A."/>
            <person name="Dobro M.J."/>
            <person name="Jensen G.J."/>
        </authorList>
    </citation>
    <scope>NUCLEOTIDE SEQUENCE [LARGE SCALE GENOMIC DNA]</scope>
    <source>
        <strain evidence="8 9">DSM 6540</strain>
    </source>
</reference>